<proteinExistence type="predicted"/>
<dbReference type="InterPro" id="IPR037401">
    <property type="entry name" value="SnoaL-like"/>
</dbReference>
<protein>
    <submittedName>
        <fullName evidence="2">Nuclear transport factor 2 family protein</fullName>
    </submittedName>
</protein>
<reference evidence="2 3" key="1">
    <citation type="submission" date="2019-07" db="EMBL/GenBank/DDBJ databases">
        <title>New species of Amycolatopsis and Streptomyces.</title>
        <authorList>
            <person name="Duangmal K."/>
            <person name="Teo W.F.A."/>
            <person name="Lipun K."/>
        </authorList>
    </citation>
    <scope>NUCLEOTIDE SEQUENCE [LARGE SCALE GENOMIC DNA]</scope>
    <source>
        <strain evidence="2 3">TISTR 2346</strain>
    </source>
</reference>
<dbReference type="Proteomes" id="UP000326979">
    <property type="component" value="Unassembled WGS sequence"/>
</dbReference>
<accession>A0A5N8WDJ0</accession>
<dbReference type="Pfam" id="PF12680">
    <property type="entry name" value="SnoaL_2"/>
    <property type="match status" value="1"/>
</dbReference>
<evidence type="ECO:0000313" key="2">
    <source>
        <dbReference type="EMBL" id="MPY44886.1"/>
    </source>
</evidence>
<dbReference type="SUPFAM" id="SSF54427">
    <property type="entry name" value="NTF2-like"/>
    <property type="match status" value="1"/>
</dbReference>
<dbReference type="InterPro" id="IPR032710">
    <property type="entry name" value="NTF2-like_dom_sf"/>
</dbReference>
<evidence type="ECO:0000259" key="1">
    <source>
        <dbReference type="Pfam" id="PF12680"/>
    </source>
</evidence>
<evidence type="ECO:0000313" key="3">
    <source>
        <dbReference type="Proteomes" id="UP000326979"/>
    </source>
</evidence>
<dbReference type="OrthoDB" id="129343at2"/>
<dbReference type="Gene3D" id="3.10.450.50">
    <property type="match status" value="1"/>
</dbReference>
<feature type="domain" description="SnoaL-like" evidence="1">
    <location>
        <begin position="12"/>
        <end position="79"/>
    </location>
</feature>
<dbReference type="AlphaFoldDB" id="A0A5N8WDJ0"/>
<keyword evidence="3" id="KW-1185">Reference proteome</keyword>
<dbReference type="EMBL" id="VJZE01000375">
    <property type="protein sequence ID" value="MPY44886.1"/>
    <property type="molecule type" value="Genomic_DNA"/>
</dbReference>
<name>A0A5N8WDJ0_9ACTN</name>
<comment type="caution">
    <text evidence="2">The sequence shown here is derived from an EMBL/GenBank/DDBJ whole genome shotgun (WGS) entry which is preliminary data.</text>
</comment>
<organism evidence="2 3">
    <name type="scientific">Streptomyces phyllanthi</name>
    <dbReference type="NCBI Taxonomy" id="1803180"/>
    <lineage>
        <taxon>Bacteria</taxon>
        <taxon>Bacillati</taxon>
        <taxon>Actinomycetota</taxon>
        <taxon>Actinomycetes</taxon>
        <taxon>Kitasatosporales</taxon>
        <taxon>Streptomycetaceae</taxon>
        <taxon>Streptomyces</taxon>
    </lineage>
</organism>
<dbReference type="RefSeq" id="WP_152789836.1">
    <property type="nucleotide sequence ID" value="NZ_BAABEQ010000040.1"/>
</dbReference>
<gene>
    <name evidence="2" type="ORF">FNH04_34770</name>
</gene>
<sequence>MSDIKGIVLKAAAELLGDKDPSAVDRWTADDHKQCGPTAGDGCEPLRRLIAGVPDSFRHEVQRVIADGDLVAVHGTYHGGGPLIAFDS</sequence>